<feature type="compositionally biased region" description="Basic and acidic residues" evidence="1">
    <location>
        <begin position="7"/>
        <end position="21"/>
    </location>
</feature>
<dbReference type="Pfam" id="PF05699">
    <property type="entry name" value="Dimer_Tnp_hAT"/>
    <property type="match status" value="1"/>
</dbReference>
<feature type="domain" description="HAT C-terminal dimerisation" evidence="2">
    <location>
        <begin position="90"/>
        <end position="169"/>
    </location>
</feature>
<dbReference type="GO" id="GO:0046983">
    <property type="term" value="F:protein dimerization activity"/>
    <property type="evidence" value="ECO:0007669"/>
    <property type="project" value="InterPro"/>
</dbReference>
<organism evidence="3 4">
    <name type="scientific">Scleroderma citrinum Foug A</name>
    <dbReference type="NCBI Taxonomy" id="1036808"/>
    <lineage>
        <taxon>Eukaryota</taxon>
        <taxon>Fungi</taxon>
        <taxon>Dikarya</taxon>
        <taxon>Basidiomycota</taxon>
        <taxon>Agaricomycotina</taxon>
        <taxon>Agaricomycetes</taxon>
        <taxon>Agaricomycetidae</taxon>
        <taxon>Boletales</taxon>
        <taxon>Sclerodermatineae</taxon>
        <taxon>Sclerodermataceae</taxon>
        <taxon>Scleroderma</taxon>
    </lineage>
</organism>
<dbReference type="PANTHER" id="PTHR23272:SF184">
    <property type="entry name" value="OS03G0311250 PROTEIN"/>
    <property type="match status" value="1"/>
</dbReference>
<dbReference type="InterPro" id="IPR012337">
    <property type="entry name" value="RNaseH-like_sf"/>
</dbReference>
<evidence type="ECO:0000313" key="4">
    <source>
        <dbReference type="Proteomes" id="UP000053989"/>
    </source>
</evidence>
<evidence type="ECO:0000313" key="3">
    <source>
        <dbReference type="EMBL" id="KIM63039.1"/>
    </source>
</evidence>
<protein>
    <recommendedName>
        <fullName evidence="2">HAT C-terminal dimerisation domain-containing protein</fullName>
    </recommendedName>
</protein>
<reference evidence="4" key="2">
    <citation type="submission" date="2015-01" db="EMBL/GenBank/DDBJ databases">
        <title>Evolutionary Origins and Diversification of the Mycorrhizal Mutualists.</title>
        <authorList>
            <consortium name="DOE Joint Genome Institute"/>
            <consortium name="Mycorrhizal Genomics Consortium"/>
            <person name="Kohler A."/>
            <person name="Kuo A."/>
            <person name="Nagy L.G."/>
            <person name="Floudas D."/>
            <person name="Copeland A."/>
            <person name="Barry K.W."/>
            <person name="Cichocki N."/>
            <person name="Veneault-Fourrey C."/>
            <person name="LaButti K."/>
            <person name="Lindquist E.A."/>
            <person name="Lipzen A."/>
            <person name="Lundell T."/>
            <person name="Morin E."/>
            <person name="Murat C."/>
            <person name="Riley R."/>
            <person name="Ohm R."/>
            <person name="Sun H."/>
            <person name="Tunlid A."/>
            <person name="Henrissat B."/>
            <person name="Grigoriev I.V."/>
            <person name="Hibbett D.S."/>
            <person name="Martin F."/>
        </authorList>
    </citation>
    <scope>NUCLEOTIDE SEQUENCE [LARGE SCALE GENOMIC DNA]</scope>
    <source>
        <strain evidence="4">Foug A</strain>
    </source>
</reference>
<dbReference type="SUPFAM" id="SSF53098">
    <property type="entry name" value="Ribonuclease H-like"/>
    <property type="match status" value="1"/>
</dbReference>
<dbReference type="Proteomes" id="UP000053989">
    <property type="component" value="Unassembled WGS sequence"/>
</dbReference>
<name>A0A0C3E3I2_9AGAM</name>
<evidence type="ECO:0000259" key="2">
    <source>
        <dbReference type="Pfam" id="PF05699"/>
    </source>
</evidence>
<reference evidence="3 4" key="1">
    <citation type="submission" date="2014-04" db="EMBL/GenBank/DDBJ databases">
        <authorList>
            <consortium name="DOE Joint Genome Institute"/>
            <person name="Kuo A."/>
            <person name="Kohler A."/>
            <person name="Nagy L.G."/>
            <person name="Floudas D."/>
            <person name="Copeland A."/>
            <person name="Barry K.W."/>
            <person name="Cichocki N."/>
            <person name="Veneault-Fourrey C."/>
            <person name="LaButti K."/>
            <person name="Lindquist E.A."/>
            <person name="Lipzen A."/>
            <person name="Lundell T."/>
            <person name="Morin E."/>
            <person name="Murat C."/>
            <person name="Sun H."/>
            <person name="Tunlid A."/>
            <person name="Henrissat B."/>
            <person name="Grigoriev I.V."/>
            <person name="Hibbett D.S."/>
            <person name="Martin F."/>
            <person name="Nordberg H.P."/>
            <person name="Cantor M.N."/>
            <person name="Hua S.X."/>
        </authorList>
    </citation>
    <scope>NUCLEOTIDE SEQUENCE [LARGE SCALE GENOMIC DNA]</scope>
    <source>
        <strain evidence="3 4">Foug A</strain>
    </source>
</reference>
<sequence>MAWGSAEEQKLEHEAGNPNAKDWHDEATKIIKETMTEYWEQMKPLTTSKPPANSPNKHSKCPLKSDFNCLLWECLLQATVQTDNGGWKPELQRYLTDIPKDISKEMDIVAWWAACSDDYPTLSHIAMDICAILATSVPCGQLFSTGAEIATNHHSCLGANRFEQLQILKHAW</sequence>
<dbReference type="PANTHER" id="PTHR23272">
    <property type="entry name" value="BED FINGER-RELATED"/>
    <property type="match status" value="1"/>
</dbReference>
<dbReference type="InterPro" id="IPR008906">
    <property type="entry name" value="HATC_C_dom"/>
</dbReference>
<dbReference type="InParanoid" id="A0A0C3E3I2"/>
<dbReference type="HOGENOM" id="CLU_009123_9_0_1"/>
<gene>
    <name evidence="3" type="ORF">SCLCIDRAFT_118381</name>
</gene>
<dbReference type="EMBL" id="KN822038">
    <property type="protein sequence ID" value="KIM63039.1"/>
    <property type="molecule type" value="Genomic_DNA"/>
</dbReference>
<feature type="region of interest" description="Disordered" evidence="1">
    <location>
        <begin position="1"/>
        <end position="21"/>
    </location>
</feature>
<proteinExistence type="predicted"/>
<evidence type="ECO:0000256" key="1">
    <source>
        <dbReference type="SAM" id="MobiDB-lite"/>
    </source>
</evidence>
<accession>A0A0C3E3I2</accession>
<keyword evidence="4" id="KW-1185">Reference proteome</keyword>
<dbReference type="AlphaFoldDB" id="A0A0C3E3I2"/>
<dbReference type="OrthoDB" id="3262464at2759"/>